<evidence type="ECO:0000313" key="2">
    <source>
        <dbReference type="EMBL" id="CZT19308.1"/>
    </source>
</evidence>
<name>A0A2D3UVJ9_9PEZI</name>
<feature type="region of interest" description="Disordered" evidence="1">
    <location>
        <begin position="166"/>
        <end position="200"/>
    </location>
</feature>
<sequence>MICTGNRLSIPRLAACIFLEAWSGVDDEKSSDFLRICSVEGETHVSAQRKTANNCFDSMAAGFIQNGADVFDVSIGVDDTEPVWACMSGLPKSTVRVRVGVASSLSPTTLNSLDHRIACRVLLTIVIQTMVMDLWRLELDFKSRVRFHLHCANPSRLIQIQLPPTKSLSSPDIRRCTESESNGAGSNSRSAQIWNVPRTK</sequence>
<evidence type="ECO:0000256" key="1">
    <source>
        <dbReference type="SAM" id="MobiDB-lite"/>
    </source>
</evidence>
<organism evidence="2 3">
    <name type="scientific">Ramularia collo-cygni</name>
    <dbReference type="NCBI Taxonomy" id="112498"/>
    <lineage>
        <taxon>Eukaryota</taxon>
        <taxon>Fungi</taxon>
        <taxon>Dikarya</taxon>
        <taxon>Ascomycota</taxon>
        <taxon>Pezizomycotina</taxon>
        <taxon>Dothideomycetes</taxon>
        <taxon>Dothideomycetidae</taxon>
        <taxon>Mycosphaerellales</taxon>
        <taxon>Mycosphaerellaceae</taxon>
        <taxon>Ramularia</taxon>
    </lineage>
</organism>
<dbReference type="EMBL" id="FJUY01000007">
    <property type="protein sequence ID" value="CZT19308.1"/>
    <property type="molecule type" value="Genomic_DNA"/>
</dbReference>
<reference evidence="2 3" key="1">
    <citation type="submission" date="2016-03" db="EMBL/GenBank/DDBJ databases">
        <authorList>
            <person name="Ploux O."/>
        </authorList>
    </citation>
    <scope>NUCLEOTIDE SEQUENCE [LARGE SCALE GENOMIC DNA]</scope>
    <source>
        <strain evidence="2 3">URUG2</strain>
    </source>
</reference>
<dbReference type="GeneID" id="35600321"/>
<accession>A0A2D3UVJ9</accession>
<proteinExistence type="predicted"/>
<dbReference type="Proteomes" id="UP000225277">
    <property type="component" value="Unassembled WGS sequence"/>
</dbReference>
<keyword evidence="3" id="KW-1185">Reference proteome</keyword>
<protein>
    <submittedName>
        <fullName evidence="2">Uncharacterized protein</fullName>
    </submittedName>
</protein>
<dbReference type="RefSeq" id="XP_023626198.1">
    <property type="nucleotide sequence ID" value="XM_023770430.1"/>
</dbReference>
<dbReference type="AlphaFoldDB" id="A0A2D3UVJ9"/>
<evidence type="ECO:0000313" key="3">
    <source>
        <dbReference type="Proteomes" id="UP000225277"/>
    </source>
</evidence>
<gene>
    <name evidence="2" type="ORF">RCC_05155</name>
</gene>
<feature type="compositionally biased region" description="Polar residues" evidence="1">
    <location>
        <begin position="179"/>
        <end position="193"/>
    </location>
</feature>